<evidence type="ECO:0000313" key="2">
    <source>
        <dbReference type="Proteomes" id="UP001055879"/>
    </source>
</evidence>
<accession>A0ACB9BD35</accession>
<organism evidence="1 2">
    <name type="scientific">Arctium lappa</name>
    <name type="common">Greater burdock</name>
    <name type="synonym">Lappa major</name>
    <dbReference type="NCBI Taxonomy" id="4217"/>
    <lineage>
        <taxon>Eukaryota</taxon>
        <taxon>Viridiplantae</taxon>
        <taxon>Streptophyta</taxon>
        <taxon>Embryophyta</taxon>
        <taxon>Tracheophyta</taxon>
        <taxon>Spermatophyta</taxon>
        <taxon>Magnoliopsida</taxon>
        <taxon>eudicotyledons</taxon>
        <taxon>Gunneridae</taxon>
        <taxon>Pentapetalae</taxon>
        <taxon>asterids</taxon>
        <taxon>campanulids</taxon>
        <taxon>Asterales</taxon>
        <taxon>Asteraceae</taxon>
        <taxon>Carduoideae</taxon>
        <taxon>Cardueae</taxon>
        <taxon>Arctiinae</taxon>
        <taxon>Arctium</taxon>
    </lineage>
</organism>
<gene>
    <name evidence="1" type="ORF">L6452_19478</name>
</gene>
<reference evidence="2" key="1">
    <citation type="journal article" date="2022" name="Mol. Ecol. Resour.">
        <title>The genomes of chicory, endive, great burdock and yacon provide insights into Asteraceae palaeo-polyploidization history and plant inulin production.</title>
        <authorList>
            <person name="Fan W."/>
            <person name="Wang S."/>
            <person name="Wang H."/>
            <person name="Wang A."/>
            <person name="Jiang F."/>
            <person name="Liu H."/>
            <person name="Zhao H."/>
            <person name="Xu D."/>
            <person name="Zhang Y."/>
        </authorList>
    </citation>
    <scope>NUCLEOTIDE SEQUENCE [LARGE SCALE GENOMIC DNA]</scope>
    <source>
        <strain evidence="2">cv. Niubang</strain>
    </source>
</reference>
<evidence type="ECO:0000313" key="1">
    <source>
        <dbReference type="EMBL" id="KAI3718600.1"/>
    </source>
</evidence>
<reference evidence="1 2" key="2">
    <citation type="journal article" date="2022" name="Mol. Ecol. Resour.">
        <title>The genomes of chicory, endive, great burdock and yacon provide insights into Asteraceae paleo-polyploidization history and plant inulin production.</title>
        <authorList>
            <person name="Fan W."/>
            <person name="Wang S."/>
            <person name="Wang H."/>
            <person name="Wang A."/>
            <person name="Jiang F."/>
            <person name="Liu H."/>
            <person name="Zhao H."/>
            <person name="Xu D."/>
            <person name="Zhang Y."/>
        </authorList>
    </citation>
    <scope>NUCLEOTIDE SEQUENCE [LARGE SCALE GENOMIC DNA]</scope>
    <source>
        <strain evidence="2">cv. Niubang</strain>
    </source>
</reference>
<sequence>MEFQSPFSAMTFLVFLFLFLFQFVKFMKRSSNPKLPPGPRKLPFIGNMLSMISSELPQETFRKLARKYGPLMHLQLGEISAIVVSSSQVANEIFKNDIAFANRPELLLAKIVLYNCTDIGFSAYGDYWRQMRKICTLELLSTKKVQSFATIREQVGRGVVDSIRESSGLPIDLTEMIFISTNTVTSMAAFGEKYKDQEELMRLLKEMGEAASGFDVADLFPSYKLLHFLTGMKHKLEKLHHKLDNILNDIIKKHQENLTGLKNQIGNAGEEDLVDVMLRLKVNGDLEFPITSDNIKAIILDVFAAGTDTSSATVEWAMSEMVRNPKVMAKAQSEVRQVFNGKEEVKEIDFQRLNYLKLVIKETLRLHPPIPLLLPRECRERCEINGYTIPVKTKVFINAWALGRDPEFWMDAENFVPERFENSHLDFTGSSFEYIPFGAGRRICPGRTFGLANIEFLLVNLLYHFDWELPGGMEHGDLDMSVSIKTGGRKKNSLCLVPIPRLQ</sequence>
<comment type="caution">
    <text evidence="1">The sequence shown here is derived from an EMBL/GenBank/DDBJ whole genome shotgun (WGS) entry which is preliminary data.</text>
</comment>
<proteinExistence type="predicted"/>
<dbReference type="EMBL" id="CM042052">
    <property type="protein sequence ID" value="KAI3718600.1"/>
    <property type="molecule type" value="Genomic_DNA"/>
</dbReference>
<name>A0ACB9BD35_ARCLA</name>
<keyword evidence="2" id="KW-1185">Reference proteome</keyword>
<protein>
    <submittedName>
        <fullName evidence="1">Uncharacterized protein</fullName>
    </submittedName>
</protein>
<dbReference type="Proteomes" id="UP001055879">
    <property type="component" value="Linkage Group LG06"/>
</dbReference>